<feature type="region of interest" description="Disordered" evidence="11">
    <location>
        <begin position="33"/>
        <end position="72"/>
    </location>
</feature>
<name>A0A1Y2AIT9_9TREE</name>
<comment type="domain">
    <text evidence="10">The VLRF1 domain mediates binding to the 60S ribosomal subunit.</text>
</comment>
<dbReference type="FunCoup" id="A0A1Y2AIT9">
    <property type="interactions" value="27"/>
</dbReference>
<evidence type="ECO:0000256" key="5">
    <source>
        <dbReference type="ARBA" id="ARBA00022737"/>
    </source>
</evidence>
<feature type="active site" evidence="10">
    <location>
        <position position="308"/>
    </location>
</feature>
<feature type="compositionally biased region" description="Gly residues" evidence="11">
    <location>
        <begin position="632"/>
        <end position="645"/>
    </location>
</feature>
<keyword evidence="7 10" id="KW-0378">Hydrolase</keyword>
<dbReference type="InterPro" id="IPR047139">
    <property type="entry name" value="ANKZ1/VMS1"/>
</dbReference>
<dbReference type="STRING" id="71784.A0A1Y2AIT9"/>
<keyword evidence="4 10" id="KW-0540">Nuclease</keyword>
<proteinExistence type="inferred from homology"/>
<dbReference type="PROSITE" id="PS52044">
    <property type="entry name" value="VLRF1"/>
    <property type="match status" value="1"/>
</dbReference>
<dbReference type="Pfam" id="PF18826">
    <property type="entry name" value="bVLRF1"/>
    <property type="match status" value="1"/>
</dbReference>
<dbReference type="InterPro" id="IPR041175">
    <property type="entry name" value="VLRF1/Vms1"/>
</dbReference>
<keyword evidence="5" id="KW-0677">Repeat</keyword>
<dbReference type="InParanoid" id="A0A1Y2AIT9"/>
<reference evidence="13 14" key="1">
    <citation type="submission" date="2016-07" db="EMBL/GenBank/DDBJ databases">
        <title>Pervasive Adenine N6-methylation of Active Genes in Fungi.</title>
        <authorList>
            <consortium name="DOE Joint Genome Institute"/>
            <person name="Mondo S.J."/>
            <person name="Dannebaum R.O."/>
            <person name="Kuo R.C."/>
            <person name="Labutti K."/>
            <person name="Haridas S."/>
            <person name="Kuo A."/>
            <person name="Salamov A."/>
            <person name="Ahrendt S.R."/>
            <person name="Lipzen A."/>
            <person name="Sullivan W."/>
            <person name="Andreopoulos W.B."/>
            <person name="Clum A."/>
            <person name="Lindquist E."/>
            <person name="Daum C."/>
            <person name="Ramamoorthy G.K."/>
            <person name="Gryganskyi A."/>
            <person name="Culley D."/>
            <person name="Magnuson J.K."/>
            <person name="James T.Y."/>
            <person name="O'Malley M.A."/>
            <person name="Stajich J.E."/>
            <person name="Spatafora J.W."/>
            <person name="Visel A."/>
            <person name="Grigoriev I.V."/>
        </authorList>
    </citation>
    <scope>NUCLEOTIDE SEQUENCE [LARGE SCALE GENOMIC DNA]</scope>
    <source>
        <strain evidence="13 14">68-887.2</strain>
    </source>
</reference>
<evidence type="ECO:0000256" key="6">
    <source>
        <dbReference type="ARBA" id="ARBA00022759"/>
    </source>
</evidence>
<evidence type="ECO:0000256" key="3">
    <source>
        <dbReference type="ARBA" id="ARBA00022490"/>
    </source>
</evidence>
<evidence type="ECO:0000256" key="9">
    <source>
        <dbReference type="ARBA" id="ARBA00023054"/>
    </source>
</evidence>
<dbReference type="AlphaFoldDB" id="A0A1Y2AIT9"/>
<evidence type="ECO:0000256" key="11">
    <source>
        <dbReference type="SAM" id="MobiDB-lite"/>
    </source>
</evidence>
<feature type="compositionally biased region" description="Low complexity" evidence="11">
    <location>
        <begin position="128"/>
        <end position="146"/>
    </location>
</feature>
<sequence>MSGSNSILSRPLNIYSLPQELLSNLAVRSIQATTTTTDPEQQPVAASSTSAATQTNHAVVSSSTTNGTGGGGGGLSCQTCPGASFDTIEEQREHFKSDWHRYNAKARLSAKGSVGLEAWEGMVEGISSLSGSASSSSSDDSSASNSKVTRLLARQRLSRPASEDSDQEAEAADRSRRAQLRTAVVWFTPTRAIDSLGVPIDTQFGVHRALFPPFDRADAYLDALRNMQLDIPNNGREQQDEDDDEDENGERRITMLMVAGGHFAGMVVALRPRSKTEKQQVKGAGDVRVLKSKTFHRYTTRKKQGGSQGLNDNAKSKAISAGAMLRRYGEQALMEEIRALLAEWADDLALSERIFLRASTHGKKSFWGYDGAVLEKTDERIRTFPFPTRRPTVQELLRCWHELTRVKVSHLSEQALQALDDAYIASLQPRKPFPKQSTTTTTATATIPMPETPKLTPEEEARLDRQRRMTDMIRKGRLDALKPFYDKYSTEFDHSILYIASSSGQEDILRWMLEDLRLDPTFISPEEGSGKRAYDVASTKGARNVFRRIAHDHPDWFDWKDGAHVPSGLSEEMEAVQEKKRLERRKGLKEKMKEREKERAKLEAQGDPTAGQEVIVQEQVKGQQEANTGGSQKLGGRIGGEGGLAGMTPEMRMKIERERRARAAEARLRG</sequence>
<feature type="domain" description="VLRF1" evidence="12">
    <location>
        <begin position="249"/>
        <end position="406"/>
    </location>
</feature>
<dbReference type="GO" id="GO:0005737">
    <property type="term" value="C:cytoplasm"/>
    <property type="evidence" value="ECO:0007669"/>
    <property type="project" value="UniProtKB-SubCell"/>
</dbReference>
<feature type="compositionally biased region" description="Basic and acidic residues" evidence="11">
    <location>
        <begin position="589"/>
        <end position="604"/>
    </location>
</feature>
<dbReference type="GO" id="GO:0004519">
    <property type="term" value="F:endonuclease activity"/>
    <property type="evidence" value="ECO:0007669"/>
    <property type="project" value="UniProtKB-KW"/>
</dbReference>
<feature type="region of interest" description="Disordered" evidence="11">
    <location>
        <begin position="128"/>
        <end position="175"/>
    </location>
</feature>
<evidence type="ECO:0000256" key="2">
    <source>
        <dbReference type="ARBA" id="ARBA00009262"/>
    </source>
</evidence>
<evidence type="ECO:0000259" key="12">
    <source>
        <dbReference type="PROSITE" id="PS52044"/>
    </source>
</evidence>
<evidence type="ECO:0000256" key="10">
    <source>
        <dbReference type="PROSITE-ProRule" id="PRU01389"/>
    </source>
</evidence>
<dbReference type="Proteomes" id="UP000193986">
    <property type="component" value="Unassembled WGS sequence"/>
</dbReference>
<keyword evidence="14" id="KW-1185">Reference proteome</keyword>
<feature type="region of interest" description="Disordered" evidence="11">
    <location>
        <begin position="583"/>
        <end position="652"/>
    </location>
</feature>
<feature type="compositionally biased region" description="Low complexity" evidence="11">
    <location>
        <begin position="45"/>
        <end position="66"/>
    </location>
</feature>
<dbReference type="GO" id="GO:0016787">
    <property type="term" value="F:hydrolase activity"/>
    <property type="evidence" value="ECO:0007669"/>
    <property type="project" value="UniProtKB-KW"/>
</dbReference>
<comment type="similarity">
    <text evidence="2 10">Belongs to the ANKZF1/VMS1 family.</text>
</comment>
<dbReference type="OrthoDB" id="429841at2759"/>
<dbReference type="GO" id="GO:0036503">
    <property type="term" value="P:ERAD pathway"/>
    <property type="evidence" value="ECO:0007669"/>
    <property type="project" value="TreeGrafter"/>
</dbReference>
<dbReference type="PANTHER" id="PTHR16036:SF2">
    <property type="entry name" value="TRNA ENDONUCLEASE ANKZF1"/>
    <property type="match status" value="1"/>
</dbReference>
<evidence type="ECO:0000256" key="8">
    <source>
        <dbReference type="ARBA" id="ARBA00023043"/>
    </source>
</evidence>
<evidence type="ECO:0000313" key="14">
    <source>
        <dbReference type="Proteomes" id="UP000193986"/>
    </source>
</evidence>
<evidence type="ECO:0000256" key="7">
    <source>
        <dbReference type="ARBA" id="ARBA00022801"/>
    </source>
</evidence>
<evidence type="ECO:0000313" key="13">
    <source>
        <dbReference type="EMBL" id="ORY22499.1"/>
    </source>
</evidence>
<accession>A0A1Y2AIT9</accession>
<dbReference type="PANTHER" id="PTHR16036">
    <property type="entry name" value="ANKYRIN REPEAT AND ZINC FINGER DOMAIN-CONTAINING PROTEIN 1"/>
    <property type="match status" value="1"/>
</dbReference>
<keyword evidence="9" id="KW-0175">Coiled coil</keyword>
<protein>
    <recommendedName>
        <fullName evidence="12">VLRF1 domain-containing protein</fullName>
    </recommendedName>
</protein>
<dbReference type="EMBL" id="MCFC01000092">
    <property type="protein sequence ID" value="ORY22499.1"/>
    <property type="molecule type" value="Genomic_DNA"/>
</dbReference>
<evidence type="ECO:0000256" key="1">
    <source>
        <dbReference type="ARBA" id="ARBA00004496"/>
    </source>
</evidence>
<comment type="subcellular location">
    <subcellularLocation>
        <location evidence="1">Cytoplasm</location>
    </subcellularLocation>
</comment>
<comment type="caution">
    <text evidence="13">The sequence shown here is derived from an EMBL/GenBank/DDBJ whole genome shotgun (WGS) entry which is preliminary data.</text>
</comment>
<feature type="compositionally biased region" description="Polar residues" evidence="11">
    <location>
        <begin position="620"/>
        <end position="631"/>
    </location>
</feature>
<evidence type="ECO:0000256" key="4">
    <source>
        <dbReference type="ARBA" id="ARBA00022722"/>
    </source>
</evidence>
<keyword evidence="6 10" id="KW-0255">Endonuclease</keyword>
<keyword evidence="3 10" id="KW-0963">Cytoplasm</keyword>
<gene>
    <name evidence="13" type="ORF">BCR39DRAFT_595761</name>
</gene>
<keyword evidence="8" id="KW-0040">ANK repeat</keyword>
<organism evidence="13 14">
    <name type="scientific">Naematelia encephala</name>
    <dbReference type="NCBI Taxonomy" id="71784"/>
    <lineage>
        <taxon>Eukaryota</taxon>
        <taxon>Fungi</taxon>
        <taxon>Dikarya</taxon>
        <taxon>Basidiomycota</taxon>
        <taxon>Agaricomycotina</taxon>
        <taxon>Tremellomycetes</taxon>
        <taxon>Tremellales</taxon>
        <taxon>Naemateliaceae</taxon>
        <taxon>Naematelia</taxon>
    </lineage>
</organism>